<gene>
    <name evidence="2" type="ORF">AWW66_05835</name>
</gene>
<comment type="caution">
    <text evidence="2">The sequence shown here is derived from an EMBL/GenBank/DDBJ whole genome shotgun (WGS) entry which is preliminary data.</text>
</comment>
<sequence length="105" mass="12012">MRLGAAATVRAGDVHVTRAASVQFGRRPIMFRLIRVKADWITYDGWVWLDGYELDERGNATARRSIFVQWAGLRLMSPPSPPARDRQGRHPDQRPKRSSAPSRER</sequence>
<dbReference type="AlphaFoldDB" id="A0A136PWP8"/>
<feature type="compositionally biased region" description="Basic and acidic residues" evidence="1">
    <location>
        <begin position="83"/>
        <end position="95"/>
    </location>
</feature>
<dbReference type="Proteomes" id="UP000070620">
    <property type="component" value="Unassembled WGS sequence"/>
</dbReference>
<name>A0A136PWP8_9ACTN</name>
<keyword evidence="3" id="KW-1185">Reference proteome</keyword>
<organism evidence="2 3">
    <name type="scientific">Micromonospora rosaria</name>
    <dbReference type="NCBI Taxonomy" id="47874"/>
    <lineage>
        <taxon>Bacteria</taxon>
        <taxon>Bacillati</taxon>
        <taxon>Actinomycetota</taxon>
        <taxon>Actinomycetes</taxon>
        <taxon>Micromonosporales</taxon>
        <taxon>Micromonosporaceae</taxon>
        <taxon>Micromonospora</taxon>
    </lineage>
</organism>
<accession>A0A136PWP8</accession>
<dbReference type="OrthoDB" id="3394592at2"/>
<protein>
    <submittedName>
        <fullName evidence="2">Uncharacterized protein</fullName>
    </submittedName>
</protein>
<proteinExistence type="predicted"/>
<reference evidence="2 3" key="1">
    <citation type="submission" date="2016-01" db="EMBL/GenBank/DDBJ databases">
        <title>Whole genome sequence and analysis of Micromonospora rosaria DSM 803, which can produce antibacterial substance rosamicin.</title>
        <authorList>
            <person name="Yang H."/>
            <person name="He X."/>
            <person name="Zhu D."/>
        </authorList>
    </citation>
    <scope>NUCLEOTIDE SEQUENCE [LARGE SCALE GENOMIC DNA]</scope>
    <source>
        <strain evidence="2 3">DSM 803</strain>
    </source>
</reference>
<evidence type="ECO:0000313" key="2">
    <source>
        <dbReference type="EMBL" id="KXK62909.1"/>
    </source>
</evidence>
<dbReference type="EMBL" id="LRQV01000012">
    <property type="protein sequence ID" value="KXK62909.1"/>
    <property type="molecule type" value="Genomic_DNA"/>
</dbReference>
<feature type="region of interest" description="Disordered" evidence="1">
    <location>
        <begin position="75"/>
        <end position="105"/>
    </location>
</feature>
<evidence type="ECO:0000256" key="1">
    <source>
        <dbReference type="SAM" id="MobiDB-lite"/>
    </source>
</evidence>
<evidence type="ECO:0000313" key="3">
    <source>
        <dbReference type="Proteomes" id="UP000070620"/>
    </source>
</evidence>